<proteinExistence type="predicted"/>
<organism evidence="1 2">
    <name type="scientific">Planococcus rifietoensis</name>
    <dbReference type="NCBI Taxonomy" id="200991"/>
    <lineage>
        <taxon>Bacteria</taxon>
        <taxon>Bacillati</taxon>
        <taxon>Bacillota</taxon>
        <taxon>Bacilli</taxon>
        <taxon>Bacillales</taxon>
        <taxon>Caryophanaceae</taxon>
        <taxon>Planococcus</taxon>
    </lineage>
</organism>
<dbReference type="AlphaFoldDB" id="A0A0U2Z210"/>
<dbReference type="Proteomes" id="UP000067683">
    <property type="component" value="Chromosome"/>
</dbReference>
<dbReference type="STRING" id="200991.AUC31_01020"/>
<accession>A0A0U2Z210</accession>
<dbReference type="OrthoDB" id="2678983at2"/>
<name>A0A0U2Z210_9BACL</name>
<dbReference type="KEGG" id="prt:AUC31_01020"/>
<dbReference type="EMBL" id="CP013659">
    <property type="protein sequence ID" value="ALS73915.1"/>
    <property type="molecule type" value="Genomic_DNA"/>
</dbReference>
<reference evidence="1" key="1">
    <citation type="submission" date="2016-01" db="EMBL/GenBank/DDBJ databases">
        <title>Complete genome of Planococcus rifietoensis type strain M8.</title>
        <authorList>
            <person name="See-Too W.S."/>
        </authorList>
    </citation>
    <scope>NUCLEOTIDE SEQUENCE [LARGE SCALE GENOMIC DNA]</scope>
    <source>
        <strain evidence="1">M8</strain>
    </source>
</reference>
<evidence type="ECO:0000313" key="1">
    <source>
        <dbReference type="EMBL" id="ALS73915.1"/>
    </source>
</evidence>
<protein>
    <submittedName>
        <fullName evidence="1">Uncharacterized protein</fullName>
    </submittedName>
</protein>
<keyword evidence="2" id="KW-1185">Reference proteome</keyword>
<gene>
    <name evidence="1" type="ORF">AUC31_01020</name>
</gene>
<evidence type="ECO:0000313" key="2">
    <source>
        <dbReference type="Proteomes" id="UP000067683"/>
    </source>
</evidence>
<sequence>MAKVFVHLHSDGESDFSNQYYNFERLPIEDEYLTISEDSEWYQVEMVVHTPFSEQMCAEIFAVQVDHNKVMNKKVKNQSPAIRVLE</sequence>